<dbReference type="Pfam" id="PF07989">
    <property type="entry name" value="Cnn_1N"/>
    <property type="match status" value="1"/>
</dbReference>
<keyword evidence="3" id="KW-0175">Coiled coil</keyword>
<organism evidence="6 7">
    <name type="scientific">Cutaneotrichosporon spelunceum</name>
    <dbReference type="NCBI Taxonomy" id="1672016"/>
    <lineage>
        <taxon>Eukaryota</taxon>
        <taxon>Fungi</taxon>
        <taxon>Dikarya</taxon>
        <taxon>Basidiomycota</taxon>
        <taxon>Agaricomycotina</taxon>
        <taxon>Tremellomycetes</taxon>
        <taxon>Trichosporonales</taxon>
        <taxon>Trichosporonaceae</taxon>
        <taxon>Cutaneotrichosporon</taxon>
    </lineage>
</organism>
<feature type="region of interest" description="Disordered" evidence="4">
    <location>
        <begin position="245"/>
        <end position="274"/>
    </location>
</feature>
<dbReference type="GO" id="GO:0005815">
    <property type="term" value="C:microtubule organizing center"/>
    <property type="evidence" value="ECO:0007669"/>
    <property type="project" value="InterPro"/>
</dbReference>
<accession>A0AAD3TVZ6</accession>
<keyword evidence="2" id="KW-0963">Cytoplasm</keyword>
<dbReference type="SUPFAM" id="SSF57997">
    <property type="entry name" value="Tropomyosin"/>
    <property type="match status" value="1"/>
</dbReference>
<dbReference type="Gene3D" id="1.10.287.1490">
    <property type="match status" value="2"/>
</dbReference>
<dbReference type="EMBL" id="BTCM01000004">
    <property type="protein sequence ID" value="GMK57402.1"/>
    <property type="molecule type" value="Genomic_DNA"/>
</dbReference>
<dbReference type="PANTHER" id="PTHR19327">
    <property type="entry name" value="GOLGIN"/>
    <property type="match status" value="1"/>
</dbReference>
<sequence length="1013" mass="115151">MPASSGLEGILNSSMASNGSTTLPQSTTLPDISLGSLGSSFQSVNEDSFSATPRKPISRSRTPNLDRFERHGGGLYTPAAATGPVTALLASPPPSTIPRTGRARPRGGDSSEEEGDDALDARYGTVGEGSEDDGVLNNLSLNVSHRRDMRKSKTGRHSVAAGPSNQMTLREQEQNVDALQKENFNLQLENHFLKERLASMAPDNLESVVSENVKLRVEILTIAKELKKCKKLLLQQDRDLAATARERDVKGRRRERDAETREMEGMWREEKDKRQALEDELTKAREEHDDKVRELEYDLGDLRGQVDDQLEEMNRLRDTADIAQDELEKVREEARGLTESVGLGRGRESRTIAKLEAEIAELKAGLEIARKGSGGDIEALEDRINEWRDKHDAAQIELERRDQEIEELNNEIDVKIAEHEAELDAVENEWREELLLATNRADDLRDANAERQQELEDLGKFLTEREEELVVAKERIAELESAQGETAERLTETLRGIEMDNATKEEDIVAANHEVERLGRRVFDLEEAVDTLQARGADLEAELNSADRDKAHFEELIDALKTARKKANDEREEITAALQRESDARAQDADHHRRALAGRDQAQERLTAELEAARDRVALRDRDLTNVQTALRSLEDERRKIGDAANSDQRSLELEIERLHRDLGACEDDLDRARDEVREKEQVLHDRDMELAELIDKTRDLESRLSSERQCRLSVSEKLDAVTKTSKQHEREVSTLRERLDDLEPLLTETQNARMQVQKESERQKQERSDLLLRVFKDVNRFLGTEDNTTPHNFVQFRDTLLQRMRSVNGVRSDFDKRIKEVETGMEKNMTRLKRQLDAKWRALDGFEASVKKLELQRSQQRAKLAQKDGELDVARARIMELQREANLARTRGPSSPSGGADLQRALDRAERAERRAREALARIQKLENRLTEESERAAGAEGKWEARVKEYESRLRIAGEKVKAEKQGGKERARQLEDQVRDLQTRIDHANVHNRRAEGVVANAAHLMDNSR</sequence>
<feature type="compositionally biased region" description="Polar residues" evidence="4">
    <location>
        <begin position="11"/>
        <end position="51"/>
    </location>
</feature>
<feature type="coiled-coil region" evidence="3">
    <location>
        <begin position="719"/>
        <end position="767"/>
    </location>
</feature>
<evidence type="ECO:0000259" key="5">
    <source>
        <dbReference type="Pfam" id="PF07989"/>
    </source>
</evidence>
<evidence type="ECO:0000256" key="4">
    <source>
        <dbReference type="SAM" id="MobiDB-lite"/>
    </source>
</evidence>
<evidence type="ECO:0000256" key="3">
    <source>
        <dbReference type="SAM" id="Coils"/>
    </source>
</evidence>
<keyword evidence="7" id="KW-1185">Reference proteome</keyword>
<reference evidence="6" key="2">
    <citation type="submission" date="2023-06" db="EMBL/GenBank/DDBJ databases">
        <authorList>
            <person name="Kobayashi Y."/>
            <person name="Kayamori A."/>
            <person name="Aoki K."/>
            <person name="Shiwa Y."/>
            <person name="Fujita N."/>
            <person name="Sugita T."/>
            <person name="Iwasaki W."/>
            <person name="Tanaka N."/>
            <person name="Takashima M."/>
        </authorList>
    </citation>
    <scope>NUCLEOTIDE SEQUENCE</scope>
    <source>
        <strain evidence="6">HIS016</strain>
    </source>
</reference>
<dbReference type="GO" id="GO:0005737">
    <property type="term" value="C:cytoplasm"/>
    <property type="evidence" value="ECO:0007669"/>
    <property type="project" value="UniProtKB-SubCell"/>
</dbReference>
<dbReference type="InterPro" id="IPR012943">
    <property type="entry name" value="Cnn_1N"/>
</dbReference>
<dbReference type="Proteomes" id="UP001222932">
    <property type="component" value="Unassembled WGS sequence"/>
</dbReference>
<feature type="domain" description="Centrosomin N-terminal motif 1" evidence="5">
    <location>
        <begin position="168"/>
        <end position="240"/>
    </location>
</feature>
<evidence type="ECO:0000313" key="6">
    <source>
        <dbReference type="EMBL" id="GMK57402.1"/>
    </source>
</evidence>
<evidence type="ECO:0000313" key="7">
    <source>
        <dbReference type="Proteomes" id="UP001222932"/>
    </source>
</evidence>
<evidence type="ECO:0000256" key="2">
    <source>
        <dbReference type="ARBA" id="ARBA00022490"/>
    </source>
</evidence>
<feature type="region of interest" description="Disordered" evidence="4">
    <location>
        <begin position="578"/>
        <end position="601"/>
    </location>
</feature>
<reference evidence="6" key="1">
    <citation type="journal article" date="2023" name="BMC Genomics">
        <title>Chromosome-level genome assemblies of Cutaneotrichosporon spp. (Trichosporonales, Basidiomycota) reveal imbalanced evolution between nucleotide sequences and chromosome synteny.</title>
        <authorList>
            <person name="Kobayashi Y."/>
            <person name="Kayamori A."/>
            <person name="Aoki K."/>
            <person name="Shiwa Y."/>
            <person name="Matsutani M."/>
            <person name="Fujita N."/>
            <person name="Sugita T."/>
            <person name="Iwasaki W."/>
            <person name="Tanaka N."/>
            <person name="Takashima M."/>
        </authorList>
    </citation>
    <scope>NUCLEOTIDE SEQUENCE</scope>
    <source>
        <strain evidence="6">HIS016</strain>
    </source>
</reference>
<feature type="region of interest" description="Disordered" evidence="4">
    <location>
        <begin position="1"/>
        <end position="118"/>
    </location>
</feature>
<gene>
    <name evidence="6" type="ORF">CspeluHIS016_0402360</name>
</gene>
<name>A0AAD3TVZ6_9TREE</name>
<protein>
    <recommendedName>
        <fullName evidence="5">Centrosomin N-terminal motif 1 domain-containing protein</fullName>
    </recommendedName>
</protein>
<dbReference type="AlphaFoldDB" id="A0AAD3TVZ6"/>
<feature type="coiled-coil region" evidence="3">
    <location>
        <begin position="169"/>
        <end position="196"/>
    </location>
</feature>
<dbReference type="PANTHER" id="PTHR19327:SF0">
    <property type="entry name" value="GOLGIN SUBFAMILY A MEMBER 4"/>
    <property type="match status" value="1"/>
</dbReference>
<feature type="region of interest" description="Disordered" evidence="4">
    <location>
        <begin position="887"/>
        <end position="911"/>
    </location>
</feature>
<comment type="caution">
    <text evidence="6">The sequence shown here is derived from an EMBL/GenBank/DDBJ whole genome shotgun (WGS) entry which is preliminary data.</text>
</comment>
<feature type="compositionally biased region" description="Basic and acidic residues" evidence="4">
    <location>
        <begin position="580"/>
        <end position="591"/>
    </location>
</feature>
<proteinExistence type="predicted"/>
<comment type="subcellular location">
    <subcellularLocation>
        <location evidence="1">Cytoplasm</location>
    </subcellularLocation>
</comment>
<evidence type="ECO:0000256" key="1">
    <source>
        <dbReference type="ARBA" id="ARBA00004496"/>
    </source>
</evidence>
<feature type="coiled-coil region" evidence="3">
    <location>
        <begin position="656"/>
        <end position="683"/>
    </location>
</feature>